<accession>A0A9W6PSZ6</accession>
<dbReference type="Pfam" id="PF00392">
    <property type="entry name" value="GntR"/>
    <property type="match status" value="1"/>
</dbReference>
<gene>
    <name evidence="5" type="ORF">Arub01_22330</name>
</gene>
<dbReference type="AlphaFoldDB" id="A0A9W6PSZ6"/>
<dbReference type="GO" id="GO:0003700">
    <property type="term" value="F:DNA-binding transcription factor activity"/>
    <property type="evidence" value="ECO:0007669"/>
    <property type="project" value="InterPro"/>
</dbReference>
<dbReference type="PANTHER" id="PTHR44846">
    <property type="entry name" value="MANNOSYL-D-GLYCERATE TRANSPORT/METABOLISM SYSTEM REPRESSOR MNGR-RELATED"/>
    <property type="match status" value="1"/>
</dbReference>
<sequence length="266" mass="29192">MAERDPYKPLYLVIADDLRSKIESGELGPDARLPSEREICEQYGCSTITAQHAITELRNAGLIYTHKGKGAFVAPAPPPRVVRVAPDRFQRPHNRPTYQQEAERGGMELDVEHSTEHVEAPAEVAERLGIDEGAPVTETSYKISMGGQPVSISVAWEPLAITGGTEIENPHDGPHGGKGIVPRFDAIGYHVDTEEEHLIARLPKPHEIELLQIPPGVPVIEIWQTFWAGDVAVEVAKIIFRADRYEFHYRMPIDAPSASASATAGS</sequence>
<protein>
    <submittedName>
        <fullName evidence="5">GntR family transcriptional regulator</fullName>
    </submittedName>
</protein>
<dbReference type="InterPro" id="IPR050679">
    <property type="entry name" value="Bact_HTH_transcr_reg"/>
</dbReference>
<proteinExistence type="predicted"/>
<dbReference type="InterPro" id="IPR036390">
    <property type="entry name" value="WH_DNA-bd_sf"/>
</dbReference>
<feature type="domain" description="HTH gntR-type" evidence="4">
    <location>
        <begin position="8"/>
        <end position="76"/>
    </location>
</feature>
<dbReference type="SMART" id="SM00866">
    <property type="entry name" value="UTRA"/>
    <property type="match status" value="1"/>
</dbReference>
<dbReference type="RefSeq" id="WP_067915992.1">
    <property type="nucleotide sequence ID" value="NZ_BSRZ01000004.1"/>
</dbReference>
<evidence type="ECO:0000256" key="2">
    <source>
        <dbReference type="ARBA" id="ARBA00023125"/>
    </source>
</evidence>
<reference evidence="5" key="1">
    <citation type="submission" date="2023-02" db="EMBL/GenBank/DDBJ databases">
        <title>Actinomadura rubrobrunea NBRC 14622.</title>
        <authorList>
            <person name="Ichikawa N."/>
            <person name="Sato H."/>
            <person name="Tonouchi N."/>
        </authorList>
    </citation>
    <scope>NUCLEOTIDE SEQUENCE</scope>
    <source>
        <strain evidence="5">NBRC 14622</strain>
    </source>
</reference>
<dbReference type="PROSITE" id="PS50949">
    <property type="entry name" value="HTH_GNTR"/>
    <property type="match status" value="1"/>
</dbReference>
<dbReference type="Proteomes" id="UP001165124">
    <property type="component" value="Unassembled WGS sequence"/>
</dbReference>
<dbReference type="EMBL" id="BSRZ01000004">
    <property type="protein sequence ID" value="GLW63989.1"/>
    <property type="molecule type" value="Genomic_DNA"/>
</dbReference>
<dbReference type="SUPFAM" id="SSF64288">
    <property type="entry name" value="Chorismate lyase-like"/>
    <property type="match status" value="1"/>
</dbReference>
<keyword evidence="1" id="KW-0805">Transcription regulation</keyword>
<evidence type="ECO:0000256" key="1">
    <source>
        <dbReference type="ARBA" id="ARBA00023015"/>
    </source>
</evidence>
<dbReference type="GO" id="GO:0003677">
    <property type="term" value="F:DNA binding"/>
    <property type="evidence" value="ECO:0007669"/>
    <property type="project" value="UniProtKB-KW"/>
</dbReference>
<organism evidence="5 6">
    <name type="scientific">Actinomadura rubrobrunea</name>
    <dbReference type="NCBI Taxonomy" id="115335"/>
    <lineage>
        <taxon>Bacteria</taxon>
        <taxon>Bacillati</taxon>
        <taxon>Actinomycetota</taxon>
        <taxon>Actinomycetes</taxon>
        <taxon>Streptosporangiales</taxon>
        <taxon>Thermomonosporaceae</taxon>
        <taxon>Actinomadura</taxon>
    </lineage>
</organism>
<evidence type="ECO:0000313" key="6">
    <source>
        <dbReference type="Proteomes" id="UP001165124"/>
    </source>
</evidence>
<dbReference type="InterPro" id="IPR028978">
    <property type="entry name" value="Chorismate_lyase_/UTRA_dom_sf"/>
</dbReference>
<dbReference type="InterPro" id="IPR000524">
    <property type="entry name" value="Tscrpt_reg_HTH_GntR"/>
</dbReference>
<dbReference type="Gene3D" id="3.40.1410.10">
    <property type="entry name" value="Chorismate lyase-like"/>
    <property type="match status" value="1"/>
</dbReference>
<dbReference type="CDD" id="cd07377">
    <property type="entry name" value="WHTH_GntR"/>
    <property type="match status" value="1"/>
</dbReference>
<evidence type="ECO:0000256" key="3">
    <source>
        <dbReference type="ARBA" id="ARBA00023163"/>
    </source>
</evidence>
<dbReference type="Pfam" id="PF07702">
    <property type="entry name" value="UTRA"/>
    <property type="match status" value="1"/>
</dbReference>
<keyword evidence="3" id="KW-0804">Transcription</keyword>
<keyword evidence="2" id="KW-0238">DNA-binding</keyword>
<dbReference type="InterPro" id="IPR036388">
    <property type="entry name" value="WH-like_DNA-bd_sf"/>
</dbReference>
<dbReference type="SMART" id="SM00345">
    <property type="entry name" value="HTH_GNTR"/>
    <property type="match status" value="1"/>
</dbReference>
<dbReference type="Gene3D" id="1.10.10.10">
    <property type="entry name" value="Winged helix-like DNA-binding domain superfamily/Winged helix DNA-binding domain"/>
    <property type="match status" value="1"/>
</dbReference>
<dbReference type="InterPro" id="IPR011663">
    <property type="entry name" value="UTRA"/>
</dbReference>
<evidence type="ECO:0000313" key="5">
    <source>
        <dbReference type="EMBL" id="GLW63989.1"/>
    </source>
</evidence>
<evidence type="ECO:0000259" key="4">
    <source>
        <dbReference type="PROSITE" id="PS50949"/>
    </source>
</evidence>
<dbReference type="SUPFAM" id="SSF46785">
    <property type="entry name" value="Winged helix' DNA-binding domain"/>
    <property type="match status" value="1"/>
</dbReference>
<comment type="caution">
    <text evidence="5">The sequence shown here is derived from an EMBL/GenBank/DDBJ whole genome shotgun (WGS) entry which is preliminary data.</text>
</comment>
<keyword evidence="6" id="KW-1185">Reference proteome</keyword>
<dbReference type="GO" id="GO:0045892">
    <property type="term" value="P:negative regulation of DNA-templated transcription"/>
    <property type="evidence" value="ECO:0007669"/>
    <property type="project" value="TreeGrafter"/>
</dbReference>
<dbReference type="PANTHER" id="PTHR44846:SF17">
    <property type="entry name" value="GNTR-FAMILY TRANSCRIPTIONAL REGULATOR"/>
    <property type="match status" value="1"/>
</dbReference>
<name>A0A9W6PSZ6_9ACTN</name>